<comment type="caution">
    <text evidence="6">The sequence shown here is derived from an EMBL/GenBank/DDBJ whole genome shotgun (WGS) entry which is preliminary data.</text>
</comment>
<name>I5C2L1_9BACT</name>
<evidence type="ECO:0000313" key="6">
    <source>
        <dbReference type="EMBL" id="EIM76063.1"/>
    </source>
</evidence>
<evidence type="ECO:0000259" key="5">
    <source>
        <dbReference type="Pfam" id="PF07992"/>
    </source>
</evidence>
<evidence type="ECO:0000313" key="7">
    <source>
        <dbReference type="Proteomes" id="UP000005551"/>
    </source>
</evidence>
<dbReference type="STRING" id="1189621.A3SI_11939"/>
<keyword evidence="3" id="KW-0285">Flavoprotein</keyword>
<reference evidence="6 7" key="1">
    <citation type="submission" date="2012-05" db="EMBL/GenBank/DDBJ databases">
        <title>Genome sequence of Nitritalea halalkaliphila LW7.</title>
        <authorList>
            <person name="Jangir P.K."/>
            <person name="Singh A."/>
            <person name="Shivaji S."/>
            <person name="Sharma R."/>
        </authorList>
    </citation>
    <scope>NUCLEOTIDE SEQUENCE [LARGE SCALE GENOMIC DNA]</scope>
    <source>
        <strain evidence="6 7">LW7</strain>
    </source>
</reference>
<comment type="cofactor">
    <cofactor evidence="1">
        <name>FAD</name>
        <dbReference type="ChEBI" id="CHEBI:57692"/>
    </cofactor>
</comment>
<sequence length="458" mass="51531">MSRKNKHLVIIGNGIAGVTCARHVRRYDPDIRITLISEESAHFYSRTALMYIYMGHMTYAHTKPYEDSFWPKNRLELLQARVESVHPKEKVLRLKGQESPFSYDILVIASGSRPRMLPVPGSEGPGVQGLYHLQDLERLEAMSPYLKQAVLIGGGLIGVEWAEMLLSRGVQVHFLVREKHFWNTVLDAREGQLLDRHLREHGVQLHLETEASEILRDATGQVSAVRTSKGELLPAQLAGISIGVTPNIDFLEGSGIVCGRGVRVDALNRTSEADIYAIGDCAEFQEAPAPGRKTLEQVWYTGRMQGEALAHTLCHPEDPSPYKPGPWFNSAKFFDIEYQTYGDVPAELRAGEQDLYWEHPEGKIALRLLFSQEASSDAVPRFLGVNSFGWRLRHAYFDQALRAGYPITRVLEELESASFDAEFSPRHAPKVRAAFRAATGLAVREPRKKSFFRFLFSS</sequence>
<keyword evidence="4" id="KW-0274">FAD</keyword>
<dbReference type="PRINTS" id="PR00368">
    <property type="entry name" value="FADPNR"/>
</dbReference>
<protein>
    <submittedName>
        <fullName evidence="6">FAD-dependent pyridine nucleotide-disulfide oxidoreductase</fullName>
    </submittedName>
</protein>
<dbReference type="PANTHER" id="PTHR43429">
    <property type="entry name" value="PYRIDINE NUCLEOTIDE-DISULFIDE OXIDOREDUCTASE DOMAIN-CONTAINING"/>
    <property type="match status" value="1"/>
</dbReference>
<accession>I5C2L1</accession>
<evidence type="ECO:0000256" key="2">
    <source>
        <dbReference type="ARBA" id="ARBA00006442"/>
    </source>
</evidence>
<dbReference type="InterPro" id="IPR050260">
    <property type="entry name" value="FAD-bd_OxRdtase"/>
</dbReference>
<feature type="domain" description="FAD/NAD(P)-binding" evidence="5">
    <location>
        <begin position="7"/>
        <end position="297"/>
    </location>
</feature>
<dbReference type="Gene3D" id="3.50.50.60">
    <property type="entry name" value="FAD/NAD(P)-binding domain"/>
    <property type="match status" value="2"/>
</dbReference>
<dbReference type="SUPFAM" id="SSF51905">
    <property type="entry name" value="FAD/NAD(P)-binding domain"/>
    <property type="match status" value="1"/>
</dbReference>
<dbReference type="InterPro" id="IPR023753">
    <property type="entry name" value="FAD/NAD-binding_dom"/>
</dbReference>
<organism evidence="6 7">
    <name type="scientific">Nitritalea halalkaliphila LW7</name>
    <dbReference type="NCBI Taxonomy" id="1189621"/>
    <lineage>
        <taxon>Bacteria</taxon>
        <taxon>Pseudomonadati</taxon>
        <taxon>Bacteroidota</taxon>
        <taxon>Cytophagia</taxon>
        <taxon>Cytophagales</taxon>
        <taxon>Cyclobacteriaceae</taxon>
        <taxon>Nitritalea</taxon>
    </lineage>
</organism>
<dbReference type="AlphaFoldDB" id="I5C2L1"/>
<dbReference type="GO" id="GO:0016491">
    <property type="term" value="F:oxidoreductase activity"/>
    <property type="evidence" value="ECO:0007669"/>
    <property type="project" value="InterPro"/>
</dbReference>
<dbReference type="EMBL" id="AJYA01000024">
    <property type="protein sequence ID" value="EIM76063.1"/>
    <property type="molecule type" value="Genomic_DNA"/>
</dbReference>
<dbReference type="OrthoDB" id="9792592at2"/>
<evidence type="ECO:0000256" key="1">
    <source>
        <dbReference type="ARBA" id="ARBA00001974"/>
    </source>
</evidence>
<dbReference type="Pfam" id="PF07992">
    <property type="entry name" value="Pyr_redox_2"/>
    <property type="match status" value="1"/>
</dbReference>
<dbReference type="PATRIC" id="fig|1189621.3.peg.2484"/>
<keyword evidence="7" id="KW-1185">Reference proteome</keyword>
<evidence type="ECO:0000256" key="3">
    <source>
        <dbReference type="ARBA" id="ARBA00022630"/>
    </source>
</evidence>
<gene>
    <name evidence="6" type="ORF">A3SI_11939</name>
</gene>
<dbReference type="Proteomes" id="UP000005551">
    <property type="component" value="Unassembled WGS sequence"/>
</dbReference>
<dbReference type="PANTHER" id="PTHR43429:SF3">
    <property type="entry name" value="NITRITE REDUCTASE [NAD(P)H]"/>
    <property type="match status" value="1"/>
</dbReference>
<dbReference type="PRINTS" id="PR00411">
    <property type="entry name" value="PNDRDTASEI"/>
</dbReference>
<dbReference type="RefSeq" id="WP_009055470.1">
    <property type="nucleotide sequence ID" value="NZ_AJYA01000024.1"/>
</dbReference>
<dbReference type="InterPro" id="IPR036188">
    <property type="entry name" value="FAD/NAD-bd_sf"/>
</dbReference>
<evidence type="ECO:0000256" key="4">
    <source>
        <dbReference type="ARBA" id="ARBA00022827"/>
    </source>
</evidence>
<comment type="similarity">
    <text evidence="2">Belongs to the FAD-dependent oxidoreductase family.</text>
</comment>
<proteinExistence type="inferred from homology"/>